<gene>
    <name evidence="2" type="ORF">CVO96_08190</name>
</gene>
<feature type="domain" description="DUF4384" evidence="1">
    <location>
        <begin position="54"/>
        <end position="123"/>
    </location>
</feature>
<dbReference type="Pfam" id="PF14326">
    <property type="entry name" value="DUF4384"/>
    <property type="match status" value="1"/>
</dbReference>
<dbReference type="AlphaFoldDB" id="A0A2K3UXU8"/>
<dbReference type="EMBL" id="PPPD01000001">
    <property type="protein sequence ID" value="PNY81367.1"/>
    <property type="molecule type" value="Genomic_DNA"/>
</dbReference>
<dbReference type="InterPro" id="IPR025493">
    <property type="entry name" value="DUF4384"/>
</dbReference>
<organism evidence="2 3">
    <name type="scientific">Deinococcus koreensis</name>
    <dbReference type="NCBI Taxonomy" id="2054903"/>
    <lineage>
        <taxon>Bacteria</taxon>
        <taxon>Thermotogati</taxon>
        <taxon>Deinococcota</taxon>
        <taxon>Deinococci</taxon>
        <taxon>Deinococcales</taxon>
        <taxon>Deinococcaceae</taxon>
        <taxon>Deinococcus</taxon>
    </lineage>
</organism>
<keyword evidence="3" id="KW-1185">Reference proteome</keyword>
<evidence type="ECO:0000313" key="3">
    <source>
        <dbReference type="Proteomes" id="UP000236379"/>
    </source>
</evidence>
<sequence>MKTMLPLALAVLGLTGCGPGDSLQPSAPPTLTVQTTPNPVTIGQTLSVQIGLQNGSEPLFLALFIEDPEGRIAQILPNRLPDGAPTLKAGQPVTFPPPGALYELRTVAPAGVHTALAYASREPLKLDGISSYASAGATFATVNRQGKGSLEASLLSAVKVVNPGISQLTSFEVKAGVSTAP</sequence>
<protein>
    <recommendedName>
        <fullName evidence="1">DUF4384 domain-containing protein</fullName>
    </recommendedName>
</protein>
<accession>A0A2K3UXU8</accession>
<evidence type="ECO:0000313" key="2">
    <source>
        <dbReference type="EMBL" id="PNY81367.1"/>
    </source>
</evidence>
<proteinExistence type="predicted"/>
<reference evidence="2 3" key="1">
    <citation type="submission" date="2018-01" db="EMBL/GenBank/DDBJ databases">
        <title>Deinococcus koreensis sp. nov., a radiation-resistant bacterium isolated from river water.</title>
        <authorList>
            <person name="Choi A."/>
        </authorList>
    </citation>
    <scope>NUCLEOTIDE SEQUENCE [LARGE SCALE GENOMIC DNA]</scope>
    <source>
        <strain evidence="2 3">SJW1-2</strain>
    </source>
</reference>
<dbReference type="Proteomes" id="UP000236379">
    <property type="component" value="Unassembled WGS sequence"/>
</dbReference>
<name>A0A2K3UXU8_9DEIO</name>
<comment type="caution">
    <text evidence="2">The sequence shown here is derived from an EMBL/GenBank/DDBJ whole genome shotgun (WGS) entry which is preliminary data.</text>
</comment>
<dbReference type="OrthoDB" id="68187at2"/>
<dbReference type="RefSeq" id="WP_103311810.1">
    <property type="nucleotide sequence ID" value="NZ_PPPD01000001.1"/>
</dbReference>
<dbReference type="PROSITE" id="PS51257">
    <property type="entry name" value="PROKAR_LIPOPROTEIN"/>
    <property type="match status" value="1"/>
</dbReference>
<evidence type="ECO:0000259" key="1">
    <source>
        <dbReference type="Pfam" id="PF14326"/>
    </source>
</evidence>